<keyword evidence="2" id="KW-1185">Reference proteome</keyword>
<reference evidence="1" key="1">
    <citation type="journal article" date="2023" name="Front. Mar. Sci.">
        <title>A new Merluccius polli reference genome to investigate the effects of global change in West African waters.</title>
        <authorList>
            <person name="Mateo J.L."/>
            <person name="Blanco-Fernandez C."/>
            <person name="Garcia-Vazquez E."/>
            <person name="Machado-Schiaffino G."/>
        </authorList>
    </citation>
    <scope>NUCLEOTIDE SEQUENCE</scope>
    <source>
        <strain evidence="1">C29</strain>
        <tissue evidence="1">Fin</tissue>
    </source>
</reference>
<dbReference type="AlphaFoldDB" id="A0AA47MJ09"/>
<dbReference type="Proteomes" id="UP001174136">
    <property type="component" value="Unassembled WGS sequence"/>
</dbReference>
<evidence type="ECO:0000313" key="2">
    <source>
        <dbReference type="Proteomes" id="UP001174136"/>
    </source>
</evidence>
<proteinExistence type="predicted"/>
<comment type="caution">
    <text evidence="1">The sequence shown here is derived from an EMBL/GenBank/DDBJ whole genome shotgun (WGS) entry which is preliminary data.</text>
</comment>
<accession>A0AA47MJ09</accession>
<name>A0AA47MJ09_MERPO</name>
<organism evidence="1 2">
    <name type="scientific">Merluccius polli</name>
    <name type="common">Benguela hake</name>
    <name type="synonym">Merluccius cadenati</name>
    <dbReference type="NCBI Taxonomy" id="89951"/>
    <lineage>
        <taxon>Eukaryota</taxon>
        <taxon>Metazoa</taxon>
        <taxon>Chordata</taxon>
        <taxon>Craniata</taxon>
        <taxon>Vertebrata</taxon>
        <taxon>Euteleostomi</taxon>
        <taxon>Actinopterygii</taxon>
        <taxon>Neopterygii</taxon>
        <taxon>Teleostei</taxon>
        <taxon>Neoteleostei</taxon>
        <taxon>Acanthomorphata</taxon>
        <taxon>Zeiogadaria</taxon>
        <taxon>Gadariae</taxon>
        <taxon>Gadiformes</taxon>
        <taxon>Gadoidei</taxon>
        <taxon>Merlucciidae</taxon>
        <taxon>Merluccius</taxon>
    </lineage>
</organism>
<dbReference type="PANTHER" id="PTHR46601">
    <property type="entry name" value="ULP_PROTEASE DOMAIN-CONTAINING PROTEIN"/>
    <property type="match status" value="1"/>
</dbReference>
<dbReference type="PANTHER" id="PTHR46601:SF1">
    <property type="entry name" value="ADF-H DOMAIN-CONTAINING PROTEIN"/>
    <property type="match status" value="1"/>
</dbReference>
<protein>
    <submittedName>
        <fullName evidence="1">Uncharacterized protein</fullName>
    </submittedName>
</protein>
<dbReference type="EMBL" id="JAOPHQ010003980">
    <property type="protein sequence ID" value="KAK0141203.1"/>
    <property type="molecule type" value="Genomic_DNA"/>
</dbReference>
<evidence type="ECO:0000313" key="1">
    <source>
        <dbReference type="EMBL" id="KAK0141203.1"/>
    </source>
</evidence>
<gene>
    <name evidence="1" type="ORF">N1851_021796</name>
</gene>
<sequence length="381" mass="42884">MRLLIECLVHKGMIPTKSLSDLLSSITCNSEDQKCMSRQCTICCFDEVQLNLHNPSDLARWEQWQREEVTVGEKVYKNWVKKGVSGTLRELADTFLHDLESIASHQFNWMHQAGEAASNHTYSVAYTKTGCRSFATISKSLRHDERAVWAHLQPVIEDLQNQRDTPFKSLHVISDGPVTQYRNKPNCFLMSTVPFSWGFQCITWNYSERGHGKGAPDGVGACVKRMADQFVLNGRDLQTPEALYDLLSSKDGMKIKIKWIEEKDIEKFDELLPPVIPAVKGILGTHQICSTAVGKVFHRAVSCFCNYPSVCGCFKAANVTMTPGSPAHEVSSPPPSLDDDDECDQDVVEVGRFIIVRYDEKRYVGQILAIQEEEIQVSCMA</sequence>